<reference evidence="1" key="2">
    <citation type="submission" date="2020-05" db="UniProtKB">
        <authorList>
            <consortium name="EnsemblMetazoa"/>
        </authorList>
    </citation>
    <scope>IDENTIFICATION</scope>
    <source>
        <strain evidence="1">IAEA</strain>
    </source>
</reference>
<sequence length="149" mass="16485">MYLCSIRKLITCLFILLAAITTLSRDRVYKKRAGVLIVVKNFLSIIPEPVDVEFVGVMIKANNIFHILTVSCHPSSSPIYVYPEQPCILTALKAVDVAEDACGQLRILVTDLAIHGAANTDTTATLINKTNTIVSQMLLINDFIIIMYM</sequence>
<dbReference type="AlphaFoldDB" id="A0A1B0BCT4"/>
<proteinExistence type="predicted"/>
<dbReference type="EMBL" id="JXJN01012114">
    <property type="status" value="NOT_ANNOTATED_CDS"/>
    <property type="molecule type" value="Genomic_DNA"/>
</dbReference>
<keyword evidence="2" id="KW-1185">Reference proteome</keyword>
<organism evidence="1 2">
    <name type="scientific">Glossina palpalis gambiensis</name>
    <dbReference type="NCBI Taxonomy" id="67801"/>
    <lineage>
        <taxon>Eukaryota</taxon>
        <taxon>Metazoa</taxon>
        <taxon>Ecdysozoa</taxon>
        <taxon>Arthropoda</taxon>
        <taxon>Hexapoda</taxon>
        <taxon>Insecta</taxon>
        <taxon>Pterygota</taxon>
        <taxon>Neoptera</taxon>
        <taxon>Endopterygota</taxon>
        <taxon>Diptera</taxon>
        <taxon>Brachycera</taxon>
        <taxon>Muscomorpha</taxon>
        <taxon>Hippoboscoidea</taxon>
        <taxon>Glossinidae</taxon>
        <taxon>Glossina</taxon>
    </lineage>
</organism>
<evidence type="ECO:0000313" key="2">
    <source>
        <dbReference type="Proteomes" id="UP000092460"/>
    </source>
</evidence>
<name>A0A1B0BCT4_9MUSC</name>
<dbReference type="Proteomes" id="UP000092460">
    <property type="component" value="Unassembled WGS sequence"/>
</dbReference>
<dbReference type="VEuPathDB" id="VectorBase:GPPI025991"/>
<accession>A0A1B0BCT4</accession>
<dbReference type="EnsemblMetazoa" id="GPPI025991-RA">
    <property type="protein sequence ID" value="GPPI025991-PA"/>
    <property type="gene ID" value="GPPI025991"/>
</dbReference>
<protein>
    <submittedName>
        <fullName evidence="1">Uncharacterized protein</fullName>
    </submittedName>
</protein>
<reference evidence="2" key="1">
    <citation type="submission" date="2015-01" db="EMBL/GenBank/DDBJ databases">
        <authorList>
            <person name="Aksoy S."/>
            <person name="Warren W."/>
            <person name="Wilson R.K."/>
        </authorList>
    </citation>
    <scope>NUCLEOTIDE SEQUENCE [LARGE SCALE GENOMIC DNA]</scope>
    <source>
        <strain evidence="2">IAEA</strain>
    </source>
</reference>
<evidence type="ECO:0000313" key="1">
    <source>
        <dbReference type="EnsemblMetazoa" id="GPPI025991-PA"/>
    </source>
</evidence>